<dbReference type="AlphaFoldDB" id="A0A0W0Y5U1"/>
<reference evidence="5 6" key="1">
    <citation type="submission" date="2015-11" db="EMBL/GenBank/DDBJ databases">
        <title>Genomic analysis of 38 Legionella species identifies large and diverse effector repertoires.</title>
        <authorList>
            <person name="Burstein D."/>
            <person name="Amaro F."/>
            <person name="Zusman T."/>
            <person name="Lifshitz Z."/>
            <person name="Cohen O."/>
            <person name="Gilbert J.A."/>
            <person name="Pupko T."/>
            <person name="Shuman H.A."/>
            <person name="Segal G."/>
        </authorList>
    </citation>
    <scope>NUCLEOTIDE SEQUENCE [LARGE SCALE GENOMIC DNA]</scope>
    <source>
        <strain evidence="5 6">CDC#1442-AUS-E</strain>
    </source>
</reference>
<dbReference type="SUPFAM" id="SSF53448">
    <property type="entry name" value="Nucleotide-diphospho-sugar transferases"/>
    <property type="match status" value="1"/>
</dbReference>
<dbReference type="EMBL" id="LNYS01000006">
    <property type="protein sequence ID" value="KTD52181.1"/>
    <property type="molecule type" value="Genomic_DNA"/>
</dbReference>
<name>A0A0W0Y5U1_9GAMM</name>
<feature type="domain" description="Glycosyltransferase 2-like" evidence="4">
    <location>
        <begin position="8"/>
        <end position="178"/>
    </location>
</feature>
<keyword evidence="2" id="KW-0328">Glycosyltransferase</keyword>
<evidence type="ECO:0000313" key="6">
    <source>
        <dbReference type="Proteomes" id="UP000054618"/>
    </source>
</evidence>
<dbReference type="RefSeq" id="WP_058507110.1">
    <property type="nucleotide sequence ID" value="NZ_CAAAIK010000006.1"/>
</dbReference>
<evidence type="ECO:0000256" key="3">
    <source>
        <dbReference type="ARBA" id="ARBA00022679"/>
    </source>
</evidence>
<evidence type="ECO:0000259" key="4">
    <source>
        <dbReference type="Pfam" id="PF00535"/>
    </source>
</evidence>
<keyword evidence="6" id="KW-1185">Reference proteome</keyword>
<protein>
    <submittedName>
        <fullName evidence="5">Glycosyltransferase</fullName>
    </submittedName>
</protein>
<dbReference type="PANTHER" id="PTHR43398:SF1">
    <property type="entry name" value="DOLICHOL-PHOSPHATE MANNOSYLTRANSFERASE SUBUNIT 1"/>
    <property type="match status" value="1"/>
</dbReference>
<dbReference type="InterPro" id="IPR029044">
    <property type="entry name" value="Nucleotide-diphossugar_trans"/>
</dbReference>
<gene>
    <name evidence="5" type="ORF">Lqui_1025</name>
</gene>
<dbReference type="STRING" id="45073.Lqui_1025"/>
<dbReference type="InterPro" id="IPR039528">
    <property type="entry name" value="DPM1-like"/>
</dbReference>
<sequence length="252" mass="28678">MSIRSAVIIIPTFNESATIEKTLHQVFQSVSSSALVFYVLVFDSGSIDQTREIVLRLQSMYPRLYLKTEPCKTGLGSAYMQAMRYALSDLKADIIIEFDADLSHQPHYLLPMVEQLANYDVVVGSRYIAGGSIPSNWGWYRRLLSKAGNWLCQTILTSQYKDFTSGFRACHSQVLNRALPEQFISNDFAYKLELFWSLHKTQARIMEYPIAFIDRAKGRSKLPANSILDSLRVLFILLVMPPMNDIPCSKTE</sequence>
<dbReference type="Pfam" id="PF00535">
    <property type="entry name" value="Glycos_transf_2"/>
    <property type="match status" value="1"/>
</dbReference>
<evidence type="ECO:0000313" key="5">
    <source>
        <dbReference type="EMBL" id="KTD52181.1"/>
    </source>
</evidence>
<dbReference type="PANTHER" id="PTHR43398">
    <property type="entry name" value="DOLICHOL-PHOSPHATE MANNOSYLTRANSFERASE SUBUNIT 1"/>
    <property type="match status" value="1"/>
</dbReference>
<dbReference type="GO" id="GO:0004582">
    <property type="term" value="F:dolichyl-phosphate beta-D-mannosyltransferase activity"/>
    <property type="evidence" value="ECO:0007669"/>
    <property type="project" value="InterPro"/>
</dbReference>
<evidence type="ECO:0000256" key="1">
    <source>
        <dbReference type="ARBA" id="ARBA00006739"/>
    </source>
</evidence>
<accession>A0A0W0Y5U1</accession>
<dbReference type="GO" id="GO:0016020">
    <property type="term" value="C:membrane"/>
    <property type="evidence" value="ECO:0007669"/>
    <property type="project" value="GOC"/>
</dbReference>
<dbReference type="OrthoDB" id="9811884at2"/>
<dbReference type="PATRIC" id="fig|45073.5.peg.1082"/>
<proteinExistence type="inferred from homology"/>
<dbReference type="Proteomes" id="UP000054618">
    <property type="component" value="Unassembled WGS sequence"/>
</dbReference>
<evidence type="ECO:0000256" key="2">
    <source>
        <dbReference type="ARBA" id="ARBA00022676"/>
    </source>
</evidence>
<dbReference type="CDD" id="cd06442">
    <property type="entry name" value="DPM1_like"/>
    <property type="match status" value="1"/>
</dbReference>
<dbReference type="GO" id="GO:0009247">
    <property type="term" value="P:glycolipid biosynthetic process"/>
    <property type="evidence" value="ECO:0007669"/>
    <property type="project" value="TreeGrafter"/>
</dbReference>
<dbReference type="InterPro" id="IPR001173">
    <property type="entry name" value="Glyco_trans_2-like"/>
</dbReference>
<organism evidence="5 6">
    <name type="scientific">Legionella quinlivanii</name>
    <dbReference type="NCBI Taxonomy" id="45073"/>
    <lineage>
        <taxon>Bacteria</taxon>
        <taxon>Pseudomonadati</taxon>
        <taxon>Pseudomonadota</taxon>
        <taxon>Gammaproteobacteria</taxon>
        <taxon>Legionellales</taxon>
        <taxon>Legionellaceae</taxon>
        <taxon>Legionella</taxon>
    </lineage>
</organism>
<dbReference type="Gene3D" id="3.90.550.10">
    <property type="entry name" value="Spore Coat Polysaccharide Biosynthesis Protein SpsA, Chain A"/>
    <property type="match status" value="1"/>
</dbReference>
<comment type="similarity">
    <text evidence="1">Belongs to the glycosyltransferase 2 family.</text>
</comment>
<comment type="caution">
    <text evidence="5">The sequence shown here is derived from an EMBL/GenBank/DDBJ whole genome shotgun (WGS) entry which is preliminary data.</text>
</comment>
<keyword evidence="3 5" id="KW-0808">Transferase</keyword>